<name>A0AAV7SYR3_PLEWA</name>
<reference evidence="2" key="1">
    <citation type="journal article" date="2022" name="bioRxiv">
        <title>Sequencing and chromosome-scale assembly of the giantPleurodeles waltlgenome.</title>
        <authorList>
            <person name="Brown T."/>
            <person name="Elewa A."/>
            <person name="Iarovenko S."/>
            <person name="Subramanian E."/>
            <person name="Araus A.J."/>
            <person name="Petzold A."/>
            <person name="Susuki M."/>
            <person name="Suzuki K.-i.T."/>
            <person name="Hayashi T."/>
            <person name="Toyoda A."/>
            <person name="Oliveira C."/>
            <person name="Osipova E."/>
            <person name="Leigh N.D."/>
            <person name="Simon A."/>
            <person name="Yun M.H."/>
        </authorList>
    </citation>
    <scope>NUCLEOTIDE SEQUENCE</scope>
    <source>
        <strain evidence="2">20211129_DDA</strain>
        <tissue evidence="2">Liver</tissue>
    </source>
</reference>
<evidence type="ECO:0000313" key="2">
    <source>
        <dbReference type="EMBL" id="KAJ1169014.1"/>
    </source>
</evidence>
<accession>A0AAV7SYR3</accession>
<evidence type="ECO:0000313" key="3">
    <source>
        <dbReference type="Proteomes" id="UP001066276"/>
    </source>
</evidence>
<evidence type="ECO:0000256" key="1">
    <source>
        <dbReference type="SAM" id="MobiDB-lite"/>
    </source>
</evidence>
<organism evidence="2 3">
    <name type="scientific">Pleurodeles waltl</name>
    <name type="common">Iberian ribbed newt</name>
    <dbReference type="NCBI Taxonomy" id="8319"/>
    <lineage>
        <taxon>Eukaryota</taxon>
        <taxon>Metazoa</taxon>
        <taxon>Chordata</taxon>
        <taxon>Craniata</taxon>
        <taxon>Vertebrata</taxon>
        <taxon>Euteleostomi</taxon>
        <taxon>Amphibia</taxon>
        <taxon>Batrachia</taxon>
        <taxon>Caudata</taxon>
        <taxon>Salamandroidea</taxon>
        <taxon>Salamandridae</taxon>
        <taxon>Pleurodelinae</taxon>
        <taxon>Pleurodeles</taxon>
    </lineage>
</organism>
<feature type="region of interest" description="Disordered" evidence="1">
    <location>
        <begin position="105"/>
        <end position="128"/>
    </location>
</feature>
<proteinExistence type="predicted"/>
<feature type="compositionally biased region" description="Acidic residues" evidence="1">
    <location>
        <begin position="107"/>
        <end position="123"/>
    </location>
</feature>
<dbReference type="Proteomes" id="UP001066276">
    <property type="component" value="Chromosome 4_1"/>
</dbReference>
<gene>
    <name evidence="2" type="ORF">NDU88_000923</name>
</gene>
<feature type="region of interest" description="Disordered" evidence="1">
    <location>
        <begin position="1"/>
        <end position="47"/>
    </location>
</feature>
<dbReference type="AlphaFoldDB" id="A0AAV7SYR3"/>
<sequence>MNRQVVDTLPQRDVPMPLQEQASERHRQRGSANDHMSRKRKVRQSPIQVGDQVLIKNRHPGWKFRLPFEPMPWTVLRIRGTMVTAVKDHEQVTRNISFFKRYRSEDCGTEEDSSTPLPEEESAETGNDYADILESRVTTFRDDRSEDTVPDCRRLAWLIVGTL</sequence>
<dbReference type="EMBL" id="JANPWB010000007">
    <property type="protein sequence ID" value="KAJ1169014.1"/>
    <property type="molecule type" value="Genomic_DNA"/>
</dbReference>
<protein>
    <submittedName>
        <fullName evidence="2">Uncharacterized protein</fullName>
    </submittedName>
</protein>
<keyword evidence="3" id="KW-1185">Reference proteome</keyword>
<comment type="caution">
    <text evidence="2">The sequence shown here is derived from an EMBL/GenBank/DDBJ whole genome shotgun (WGS) entry which is preliminary data.</text>
</comment>
<feature type="non-terminal residue" evidence="2">
    <location>
        <position position="163"/>
    </location>
</feature>